<keyword evidence="1 2" id="KW-0238">DNA-binding</keyword>
<dbReference type="Proteomes" id="UP000761380">
    <property type="component" value="Unassembled WGS sequence"/>
</dbReference>
<dbReference type="AlphaFoldDB" id="A0A927ZRM8"/>
<sequence>MEEKVIKAALEELKIHSFRFTMEDLARRLHMSKSSIYKVMASKEELVHRILDYIMEIFNRELEKAAGMSVDKRLDAFINSYTKAFQFFEHGVYNDLQMSYPQEWERWENFRQTQVENIMSLLAEGVEQGVLRPMNKAVVQRCLLVMSSSLADMNFLRENDLTYSKAIAAMRDWMFYGLLREPTGAPAK</sequence>
<evidence type="ECO:0000313" key="4">
    <source>
        <dbReference type="EMBL" id="MBE6093081.1"/>
    </source>
</evidence>
<protein>
    <submittedName>
        <fullName evidence="4">TetR/AcrR family transcriptional regulator</fullName>
    </submittedName>
</protein>
<dbReference type="EMBL" id="SVBY01000054">
    <property type="protein sequence ID" value="MBE6093081.1"/>
    <property type="molecule type" value="Genomic_DNA"/>
</dbReference>
<evidence type="ECO:0000256" key="2">
    <source>
        <dbReference type="PROSITE-ProRule" id="PRU00335"/>
    </source>
</evidence>
<comment type="caution">
    <text evidence="4">The sequence shown here is derived from an EMBL/GenBank/DDBJ whole genome shotgun (WGS) entry which is preliminary data.</text>
</comment>
<dbReference type="InterPro" id="IPR001647">
    <property type="entry name" value="HTH_TetR"/>
</dbReference>
<dbReference type="PROSITE" id="PS50977">
    <property type="entry name" value="HTH_TETR_2"/>
    <property type="match status" value="1"/>
</dbReference>
<evidence type="ECO:0000259" key="3">
    <source>
        <dbReference type="PROSITE" id="PS50977"/>
    </source>
</evidence>
<dbReference type="Pfam" id="PF00440">
    <property type="entry name" value="TetR_N"/>
    <property type="match status" value="1"/>
</dbReference>
<dbReference type="Gene3D" id="1.10.10.60">
    <property type="entry name" value="Homeodomain-like"/>
    <property type="match status" value="1"/>
</dbReference>
<name>A0A927ZRM8_SELRU</name>
<proteinExistence type="predicted"/>
<organism evidence="4 5">
    <name type="scientific">Selenomonas ruminantium</name>
    <dbReference type="NCBI Taxonomy" id="971"/>
    <lineage>
        <taxon>Bacteria</taxon>
        <taxon>Bacillati</taxon>
        <taxon>Bacillota</taxon>
        <taxon>Negativicutes</taxon>
        <taxon>Selenomonadales</taxon>
        <taxon>Selenomonadaceae</taxon>
        <taxon>Selenomonas</taxon>
    </lineage>
</organism>
<dbReference type="Gene3D" id="1.10.357.10">
    <property type="entry name" value="Tetracycline Repressor, domain 2"/>
    <property type="match status" value="1"/>
</dbReference>
<evidence type="ECO:0000313" key="5">
    <source>
        <dbReference type="Proteomes" id="UP000761380"/>
    </source>
</evidence>
<accession>A0A927ZRM8</accession>
<dbReference type="SUPFAM" id="SSF48498">
    <property type="entry name" value="Tetracyclin repressor-like, C-terminal domain"/>
    <property type="match status" value="1"/>
</dbReference>
<dbReference type="GO" id="GO:0003677">
    <property type="term" value="F:DNA binding"/>
    <property type="evidence" value="ECO:0007669"/>
    <property type="project" value="UniProtKB-UniRule"/>
</dbReference>
<feature type="domain" description="HTH tetR-type" evidence="3">
    <location>
        <begin position="1"/>
        <end position="58"/>
    </location>
</feature>
<gene>
    <name evidence="4" type="ORF">E7201_07970</name>
</gene>
<dbReference type="SUPFAM" id="SSF46689">
    <property type="entry name" value="Homeodomain-like"/>
    <property type="match status" value="1"/>
</dbReference>
<feature type="DNA-binding region" description="H-T-H motif" evidence="2">
    <location>
        <begin position="21"/>
        <end position="40"/>
    </location>
</feature>
<dbReference type="InterPro" id="IPR009057">
    <property type="entry name" value="Homeodomain-like_sf"/>
</dbReference>
<evidence type="ECO:0000256" key="1">
    <source>
        <dbReference type="ARBA" id="ARBA00023125"/>
    </source>
</evidence>
<reference evidence="4" key="1">
    <citation type="submission" date="2019-04" db="EMBL/GenBank/DDBJ databases">
        <title>Evolution of Biomass-Degrading Anaerobic Consortia Revealed by Metagenomics.</title>
        <authorList>
            <person name="Peng X."/>
        </authorList>
    </citation>
    <scope>NUCLEOTIDE SEQUENCE</scope>
    <source>
        <strain evidence="4">SIG240</strain>
    </source>
</reference>
<dbReference type="InterPro" id="IPR036271">
    <property type="entry name" value="Tet_transcr_reg_TetR-rel_C_sf"/>
</dbReference>